<feature type="compositionally biased region" description="Acidic residues" evidence="4">
    <location>
        <begin position="208"/>
        <end position="233"/>
    </location>
</feature>
<feature type="region of interest" description="Disordered" evidence="4">
    <location>
        <begin position="703"/>
        <end position="797"/>
    </location>
</feature>
<dbReference type="InterPro" id="IPR030456">
    <property type="entry name" value="TF_fork_head_CS_2"/>
</dbReference>
<dbReference type="GeneID" id="77813211"/>
<feature type="compositionally biased region" description="Acidic residues" evidence="4">
    <location>
        <begin position="726"/>
        <end position="736"/>
    </location>
</feature>
<dbReference type="Pfam" id="PF00250">
    <property type="entry name" value="Forkhead"/>
    <property type="match status" value="1"/>
</dbReference>
<feature type="compositionally biased region" description="Basic and acidic residues" evidence="4">
    <location>
        <begin position="234"/>
        <end position="262"/>
    </location>
</feature>
<dbReference type="PROSITE" id="PS50006">
    <property type="entry name" value="FHA_DOMAIN"/>
    <property type="match status" value="1"/>
</dbReference>
<feature type="region of interest" description="Disordered" evidence="4">
    <location>
        <begin position="615"/>
        <end position="634"/>
    </location>
</feature>
<dbReference type="SMART" id="SM00339">
    <property type="entry name" value="FH"/>
    <property type="match status" value="1"/>
</dbReference>
<dbReference type="PRINTS" id="PR00053">
    <property type="entry name" value="FORKHEAD"/>
</dbReference>
<reference evidence="7" key="1">
    <citation type="submission" date="2022-10" db="EMBL/GenBank/DDBJ databases">
        <title>Puccinia triticina Genome sequencing and assembly.</title>
        <authorList>
            <person name="Li C."/>
        </authorList>
    </citation>
    <scope>NUCLEOTIDE SEQUENCE</scope>
    <source>
        <strain evidence="7">Pt15</strain>
    </source>
</reference>
<feature type="compositionally biased region" description="Pro residues" evidence="4">
    <location>
        <begin position="545"/>
        <end position="554"/>
    </location>
</feature>
<dbReference type="PANTHER" id="PTHR21712">
    <property type="entry name" value="PRE-RRNA-PROCESSING PROTEIN FHL1"/>
    <property type="match status" value="1"/>
</dbReference>
<dbReference type="PROSITE" id="PS00658">
    <property type="entry name" value="FORK_HEAD_2"/>
    <property type="match status" value="1"/>
</dbReference>
<dbReference type="PANTHER" id="PTHR21712:SF29">
    <property type="entry name" value="PRE-RRNA-PROCESSING PROTEIN FHL1"/>
    <property type="match status" value="1"/>
</dbReference>
<dbReference type="Gene3D" id="2.60.200.20">
    <property type="match status" value="1"/>
</dbReference>
<comment type="subcellular location">
    <subcellularLocation>
        <location evidence="3">Nucleus</location>
    </subcellularLocation>
</comment>
<dbReference type="InterPro" id="IPR045178">
    <property type="entry name" value="Fhl1/FHA1"/>
</dbReference>
<dbReference type="Proteomes" id="UP001164743">
    <property type="component" value="Chromosome 9A"/>
</dbReference>
<dbReference type="PROSITE" id="PS50039">
    <property type="entry name" value="FORK_HEAD_3"/>
    <property type="match status" value="1"/>
</dbReference>
<dbReference type="SUPFAM" id="SSF46785">
    <property type="entry name" value="Winged helix' DNA-binding domain"/>
    <property type="match status" value="1"/>
</dbReference>
<feature type="compositionally biased region" description="Pro residues" evidence="4">
    <location>
        <begin position="568"/>
        <end position="582"/>
    </location>
</feature>
<dbReference type="Gene3D" id="1.10.10.10">
    <property type="entry name" value="Winged helix-like DNA-binding domain superfamily/Winged helix DNA-binding domain"/>
    <property type="match status" value="1"/>
</dbReference>
<feature type="domain" description="Fork-head" evidence="6">
    <location>
        <begin position="393"/>
        <end position="490"/>
    </location>
</feature>
<feature type="compositionally biased region" description="Acidic residues" evidence="4">
    <location>
        <begin position="271"/>
        <end position="281"/>
    </location>
</feature>
<dbReference type="CDD" id="cd00059">
    <property type="entry name" value="FH_FOX"/>
    <property type="match status" value="1"/>
</dbReference>
<feature type="domain" description="FHA" evidence="5">
    <location>
        <begin position="49"/>
        <end position="112"/>
    </location>
</feature>
<accession>A0ABY7CTQ0</accession>
<keyword evidence="2 3" id="KW-0539">Nucleus</keyword>
<dbReference type="InterPro" id="IPR008984">
    <property type="entry name" value="SMAD_FHA_dom_sf"/>
</dbReference>
<dbReference type="InterPro" id="IPR036388">
    <property type="entry name" value="WH-like_DNA-bd_sf"/>
</dbReference>
<dbReference type="Pfam" id="PF00498">
    <property type="entry name" value="FHA"/>
    <property type="match status" value="1"/>
</dbReference>
<feature type="DNA-binding region" description="Fork-head" evidence="3">
    <location>
        <begin position="393"/>
        <end position="490"/>
    </location>
</feature>
<evidence type="ECO:0000256" key="3">
    <source>
        <dbReference type="PROSITE-ProRule" id="PRU00089"/>
    </source>
</evidence>
<feature type="region of interest" description="Disordered" evidence="4">
    <location>
        <begin position="516"/>
        <end position="601"/>
    </location>
</feature>
<organism evidence="7 8">
    <name type="scientific">Puccinia triticina</name>
    <dbReference type="NCBI Taxonomy" id="208348"/>
    <lineage>
        <taxon>Eukaryota</taxon>
        <taxon>Fungi</taxon>
        <taxon>Dikarya</taxon>
        <taxon>Basidiomycota</taxon>
        <taxon>Pucciniomycotina</taxon>
        <taxon>Pucciniomycetes</taxon>
        <taxon>Pucciniales</taxon>
        <taxon>Pucciniaceae</taxon>
        <taxon>Puccinia</taxon>
    </lineage>
</organism>
<feature type="compositionally biased region" description="Low complexity" evidence="4">
    <location>
        <begin position="618"/>
        <end position="630"/>
    </location>
</feature>
<protein>
    <recommendedName>
        <fullName evidence="9">FHA domain-containing protein</fullName>
    </recommendedName>
</protein>
<evidence type="ECO:0000313" key="7">
    <source>
        <dbReference type="EMBL" id="WAQ88014.1"/>
    </source>
</evidence>
<feature type="compositionally biased region" description="Basic residues" evidence="4">
    <location>
        <begin position="298"/>
        <end position="313"/>
    </location>
</feature>
<keyword evidence="1 3" id="KW-0238">DNA-binding</keyword>
<feature type="compositionally biased region" description="Polar residues" evidence="4">
    <location>
        <begin position="318"/>
        <end position="335"/>
    </location>
</feature>
<dbReference type="InterPro" id="IPR036390">
    <property type="entry name" value="WH_DNA-bd_sf"/>
</dbReference>
<name>A0ABY7CTQ0_9BASI</name>
<dbReference type="EMBL" id="CP110429">
    <property type="protein sequence ID" value="WAQ88014.1"/>
    <property type="molecule type" value="Genomic_DNA"/>
</dbReference>
<feature type="compositionally biased region" description="Pro residues" evidence="4">
    <location>
        <begin position="774"/>
        <end position="787"/>
    </location>
</feature>
<dbReference type="RefSeq" id="XP_053023569.1">
    <property type="nucleotide sequence ID" value="XM_053172316.1"/>
</dbReference>
<dbReference type="InterPro" id="IPR001766">
    <property type="entry name" value="Fork_head_dom"/>
</dbReference>
<evidence type="ECO:0000259" key="5">
    <source>
        <dbReference type="PROSITE" id="PS50006"/>
    </source>
</evidence>
<dbReference type="SUPFAM" id="SSF49879">
    <property type="entry name" value="SMAD/FHA domain"/>
    <property type="match status" value="1"/>
</dbReference>
<feature type="compositionally biased region" description="Low complexity" evidence="4">
    <location>
        <begin position="151"/>
        <end position="166"/>
    </location>
</feature>
<gene>
    <name evidence="7" type="ORF">PtA15_9A139</name>
</gene>
<sequence>MSATHSPRLDALAYVSSVEPLSQTEEERVQAYAKLEFPQHDFFIRKLSIIIGRRPPSSKQQQTIKQEEIDVDLGPIRAVSRKHAALFYDWPFGRWSIHVLGRNGCVVDGRWKARSEIIPLRTRTKIQIAERIFYFILPTQDQPHPTPQSPQPTTITQQPSPAAEPLQEPPLLPTNTNSNDEDENWIGCESDCGSTVPPCQPPEAPPNSEDESNSESEDDNDDDDDEDEEDDDDPLLKSDDEPRPPSPPRHEATNYHPSERVDFNLIHSESDSDSMDEDELELPYYSYSLAGKAPASKAPRKTASKAPRGRGKTAGKASASSLIIHQSSPEKTPTTDIIVEPLKQQPAGKGKGKSAGKTKQPIPKPENPLPIKERPKISAVTPPGAEIGTVTQKPPYTYASLITQALAAQADQDGKMLVSEMCEWMAGVYPFYGAKEKGSDWQSAVRHNLNADKRFKRIERMPTDGGKGNFWTLREEEWVNFDGLELRRQKEIKPIKPLDGAPSRSIGTVARSDIGAHHRTAASQTAQAGSPPHPDTAHAHRARQLPPPPPPPTDLPVFSGHDDEPLDFQPPMPPLSDPPLPQDPIDTTPAAPAPIDPNLLACSTSTPSSSLIVIQEPSSSSLSSTAASNAPKTQEELKKLIENEPPMVVSGHTLLLNPLFFKELKTSQIVSLQKLGPQSAIKILQKFIVGYFKEKIKKASAVPAPAPASTLAKERQEARRGPPEIIDVDADDDDDDKGPSSAPPPPSSSAPPSTPAIPPLNPLKRKPDTLEPSPDAPINPIFLPPPSASSSSSALALSPALALHSKKLKLNPG</sequence>
<feature type="compositionally biased region" description="Low complexity" evidence="4">
    <location>
        <begin position="788"/>
        <end position="797"/>
    </location>
</feature>
<dbReference type="CDD" id="cd22701">
    <property type="entry name" value="FHA_FKH1-like"/>
    <property type="match status" value="1"/>
</dbReference>
<dbReference type="InterPro" id="IPR000253">
    <property type="entry name" value="FHA_dom"/>
</dbReference>
<feature type="region of interest" description="Disordered" evidence="4">
    <location>
        <begin position="139"/>
        <end position="388"/>
    </location>
</feature>
<evidence type="ECO:0000256" key="1">
    <source>
        <dbReference type="ARBA" id="ARBA00023125"/>
    </source>
</evidence>
<evidence type="ECO:0008006" key="9">
    <source>
        <dbReference type="Google" id="ProtNLM"/>
    </source>
</evidence>
<proteinExistence type="predicted"/>
<evidence type="ECO:0000313" key="8">
    <source>
        <dbReference type="Proteomes" id="UP001164743"/>
    </source>
</evidence>
<evidence type="ECO:0000256" key="2">
    <source>
        <dbReference type="ARBA" id="ARBA00023242"/>
    </source>
</evidence>
<feature type="compositionally biased region" description="Pro residues" evidence="4">
    <location>
        <begin position="741"/>
        <end position="761"/>
    </location>
</feature>
<keyword evidence="8" id="KW-1185">Reference proteome</keyword>
<evidence type="ECO:0000259" key="6">
    <source>
        <dbReference type="PROSITE" id="PS50039"/>
    </source>
</evidence>
<feature type="compositionally biased region" description="Basic and acidic residues" evidence="4">
    <location>
        <begin position="712"/>
        <end position="722"/>
    </location>
</feature>
<evidence type="ECO:0000256" key="4">
    <source>
        <dbReference type="SAM" id="MobiDB-lite"/>
    </source>
</evidence>